<organism evidence="1 2">
    <name type="scientific">Armatimonas rosea</name>
    <dbReference type="NCBI Taxonomy" id="685828"/>
    <lineage>
        <taxon>Bacteria</taxon>
        <taxon>Bacillati</taxon>
        <taxon>Armatimonadota</taxon>
        <taxon>Armatimonadia</taxon>
        <taxon>Armatimonadales</taxon>
        <taxon>Armatimonadaceae</taxon>
        <taxon>Armatimonas</taxon>
    </lineage>
</organism>
<dbReference type="RefSeq" id="WP_184194544.1">
    <property type="nucleotide sequence ID" value="NZ_JACHGW010000002.1"/>
</dbReference>
<dbReference type="AlphaFoldDB" id="A0A7W9SP26"/>
<gene>
    <name evidence="1" type="ORF">HNQ39_001942</name>
</gene>
<evidence type="ECO:0000313" key="1">
    <source>
        <dbReference type="EMBL" id="MBB6050151.1"/>
    </source>
</evidence>
<keyword evidence="2" id="KW-1185">Reference proteome</keyword>
<dbReference type="EMBL" id="JACHGW010000002">
    <property type="protein sequence ID" value="MBB6050151.1"/>
    <property type="molecule type" value="Genomic_DNA"/>
</dbReference>
<name>A0A7W9SP26_ARMRO</name>
<proteinExistence type="predicted"/>
<evidence type="ECO:0000313" key="2">
    <source>
        <dbReference type="Proteomes" id="UP000520814"/>
    </source>
</evidence>
<accession>A0A7W9SP26</accession>
<reference evidence="1 2" key="1">
    <citation type="submission" date="2020-08" db="EMBL/GenBank/DDBJ databases">
        <title>Genomic Encyclopedia of Type Strains, Phase IV (KMG-IV): sequencing the most valuable type-strain genomes for metagenomic binning, comparative biology and taxonomic classification.</title>
        <authorList>
            <person name="Goeker M."/>
        </authorList>
    </citation>
    <scope>NUCLEOTIDE SEQUENCE [LARGE SCALE GENOMIC DNA]</scope>
    <source>
        <strain evidence="1 2">DSM 23562</strain>
    </source>
</reference>
<dbReference type="Proteomes" id="UP000520814">
    <property type="component" value="Unassembled WGS sequence"/>
</dbReference>
<protein>
    <submittedName>
        <fullName evidence="1">Uncharacterized protein</fullName>
    </submittedName>
</protein>
<sequence>MDLLCSANQTVTIDFRSYGDGGFYSYLFTYHPAPRPYLSVREKAAPFLPNPSPEPLADVLLTPAQVQRLQNLIRYYRLPHGSGCTQLKEVAITWLKGDLVLGEEHYKDESCASGYLLDASPHDLAVLHKSPKGRAWRNLPPTPVLSLSRVGEQAKDAAQKGKQQVWLRDIPHSQTEAAIEIRSQRQEEQNTRAAEKRLHRLPGFARLDAQYLLSDFDQSSYMFLESLSKEGAALSMTLKPRRRKRIDQFDWYIPLVHGKPKLTGETFLRQAKRLTDSVASLDWLDRWRQAAPGRTIEATLYGESFLNPDTSSDDPHTLWKTAGLSGSPFAVLTLRRADPSYLSLAVGANEKRSLVLLNFLSKSEQECQAHPLDSLGREKAVRGIVRQTFLLDAQGRP</sequence>
<comment type="caution">
    <text evidence="1">The sequence shown here is derived from an EMBL/GenBank/DDBJ whole genome shotgun (WGS) entry which is preliminary data.</text>
</comment>